<keyword evidence="2" id="KW-1185">Reference proteome</keyword>
<name>A0ACA9R9X7_9GLOM</name>
<evidence type="ECO:0000313" key="2">
    <source>
        <dbReference type="Proteomes" id="UP000789366"/>
    </source>
</evidence>
<protein>
    <submittedName>
        <fullName evidence="1">2470_t:CDS:1</fullName>
    </submittedName>
</protein>
<accession>A0ACA9R9X7</accession>
<dbReference type="EMBL" id="CAJVPW010062076">
    <property type="protein sequence ID" value="CAG8782907.1"/>
    <property type="molecule type" value="Genomic_DNA"/>
</dbReference>
<reference evidence="1" key="1">
    <citation type="submission" date="2021-06" db="EMBL/GenBank/DDBJ databases">
        <authorList>
            <person name="Kallberg Y."/>
            <person name="Tangrot J."/>
            <person name="Rosling A."/>
        </authorList>
    </citation>
    <scope>NUCLEOTIDE SEQUENCE</scope>
    <source>
        <strain evidence="1">28 12/20/2015</strain>
    </source>
</reference>
<feature type="non-terminal residue" evidence="1">
    <location>
        <position position="1"/>
    </location>
</feature>
<dbReference type="Proteomes" id="UP000789366">
    <property type="component" value="Unassembled WGS sequence"/>
</dbReference>
<proteinExistence type="predicted"/>
<gene>
    <name evidence="1" type="ORF">SPELUC_LOCUS16556</name>
</gene>
<comment type="caution">
    <text evidence="1">The sequence shown here is derived from an EMBL/GenBank/DDBJ whole genome shotgun (WGS) entry which is preliminary data.</text>
</comment>
<organism evidence="1 2">
    <name type="scientific">Cetraspora pellucida</name>
    <dbReference type="NCBI Taxonomy" id="1433469"/>
    <lineage>
        <taxon>Eukaryota</taxon>
        <taxon>Fungi</taxon>
        <taxon>Fungi incertae sedis</taxon>
        <taxon>Mucoromycota</taxon>
        <taxon>Glomeromycotina</taxon>
        <taxon>Glomeromycetes</taxon>
        <taxon>Diversisporales</taxon>
        <taxon>Gigasporaceae</taxon>
        <taxon>Cetraspora</taxon>
    </lineage>
</organism>
<sequence>EIITYSLVSAAMKNDFLFQSSSEFYHLLKPKNEYHEFYRQTPIASHLKTLKYNLVRGNKDLFFFEISVVAGPFYQEELLVLSG</sequence>
<evidence type="ECO:0000313" key="1">
    <source>
        <dbReference type="EMBL" id="CAG8782907.1"/>
    </source>
</evidence>
<feature type="non-terminal residue" evidence="1">
    <location>
        <position position="83"/>
    </location>
</feature>